<dbReference type="InParanoid" id="A0A1Y2EEK8"/>
<dbReference type="EMBL" id="MCFJ01000002">
    <property type="protein sequence ID" value="ORY69706.1"/>
    <property type="molecule type" value="Genomic_DNA"/>
</dbReference>
<keyword evidence="2" id="KW-1185">Reference proteome</keyword>
<comment type="caution">
    <text evidence="1">The sequence shown here is derived from an EMBL/GenBank/DDBJ whole genome shotgun (WGS) entry which is preliminary data.</text>
</comment>
<name>A0A1Y2EEK8_9PEZI</name>
<dbReference type="RefSeq" id="XP_040719656.1">
    <property type="nucleotide sequence ID" value="XM_040865751.1"/>
</dbReference>
<accession>A0A1Y2EEK8</accession>
<sequence>MRYHRFICGESWGGRGWLGAGSKRLTVSRYLFAALFSKSLLGLGRRRASAGVTLQSVNNNLLFLIRCILALYAATSRPSPLLGYLCTSPSSESSSCSQVGRWSGREVVKNAPCSSPRTGPCSHLWAELVRTSLNRRHVISCVRCSCKGNP</sequence>
<dbReference type="AlphaFoldDB" id="A0A1Y2EEK8"/>
<protein>
    <submittedName>
        <fullName evidence="1">Uncharacterized protein</fullName>
    </submittedName>
</protein>
<proteinExistence type="predicted"/>
<evidence type="ECO:0000313" key="2">
    <source>
        <dbReference type="Proteomes" id="UP000193689"/>
    </source>
</evidence>
<dbReference type="GeneID" id="63781963"/>
<gene>
    <name evidence="1" type="ORF">BCR38DRAFT_90647</name>
</gene>
<dbReference type="Proteomes" id="UP000193689">
    <property type="component" value="Unassembled WGS sequence"/>
</dbReference>
<reference evidence="1 2" key="1">
    <citation type="submission" date="2016-07" db="EMBL/GenBank/DDBJ databases">
        <title>Pervasive Adenine N6-methylation of Active Genes in Fungi.</title>
        <authorList>
            <consortium name="DOE Joint Genome Institute"/>
            <person name="Mondo S.J."/>
            <person name="Dannebaum R.O."/>
            <person name="Kuo R.C."/>
            <person name="Labutti K."/>
            <person name="Haridas S."/>
            <person name="Kuo A."/>
            <person name="Salamov A."/>
            <person name="Ahrendt S.R."/>
            <person name="Lipzen A."/>
            <person name="Sullivan W."/>
            <person name="Andreopoulos W.B."/>
            <person name="Clum A."/>
            <person name="Lindquist E."/>
            <person name="Daum C."/>
            <person name="Ramamoorthy G.K."/>
            <person name="Gryganskyi A."/>
            <person name="Culley D."/>
            <person name="Magnuson J.K."/>
            <person name="James T.Y."/>
            <person name="O'Malley M.A."/>
            <person name="Stajich J.E."/>
            <person name="Spatafora J.W."/>
            <person name="Visel A."/>
            <person name="Grigoriev I.V."/>
        </authorList>
    </citation>
    <scope>NUCLEOTIDE SEQUENCE [LARGE SCALE GENOMIC DNA]</scope>
    <source>
        <strain evidence="1 2">CBS 129021</strain>
    </source>
</reference>
<organism evidence="1 2">
    <name type="scientific">Pseudomassariella vexata</name>
    <dbReference type="NCBI Taxonomy" id="1141098"/>
    <lineage>
        <taxon>Eukaryota</taxon>
        <taxon>Fungi</taxon>
        <taxon>Dikarya</taxon>
        <taxon>Ascomycota</taxon>
        <taxon>Pezizomycotina</taxon>
        <taxon>Sordariomycetes</taxon>
        <taxon>Xylariomycetidae</taxon>
        <taxon>Amphisphaeriales</taxon>
        <taxon>Pseudomassariaceae</taxon>
        <taxon>Pseudomassariella</taxon>
    </lineage>
</organism>
<evidence type="ECO:0000313" key="1">
    <source>
        <dbReference type="EMBL" id="ORY69706.1"/>
    </source>
</evidence>